<feature type="modified residue" description="N6-(pyridoxal phosphate)lysine" evidence="8">
    <location>
        <position position="454"/>
    </location>
</feature>
<feature type="binding site" evidence="7">
    <location>
        <position position="11"/>
    </location>
    <ligand>
        <name>Mg(2+)</name>
        <dbReference type="ChEBI" id="CHEBI:18420"/>
    </ligand>
</feature>
<organism evidence="10 11">
    <name type="scientific">Lacticaseibacillus pantheris DSM 15945 = JCM 12539 = NBRC 106106</name>
    <dbReference type="NCBI Taxonomy" id="1423783"/>
    <lineage>
        <taxon>Bacteria</taxon>
        <taxon>Bacillati</taxon>
        <taxon>Bacillota</taxon>
        <taxon>Bacilli</taxon>
        <taxon>Lactobacillales</taxon>
        <taxon>Lactobacillaceae</taxon>
        <taxon>Lacticaseibacillus</taxon>
    </lineage>
</organism>
<evidence type="ECO:0000256" key="7">
    <source>
        <dbReference type="HAMAP-Rule" id="MF_01375"/>
    </source>
</evidence>
<comment type="similarity">
    <text evidence="8">Belongs to the class-V pyridoxal-phosphate-dependent aminotransferase family. PhnW subfamily.</text>
</comment>
<comment type="caution">
    <text evidence="10">The sequence shown here is derived from an EMBL/GenBank/DDBJ whole genome shotgun (WGS) entry which is preliminary data.</text>
</comment>
<dbReference type="PATRIC" id="fig|1423783.4.peg.1797"/>
<comment type="catalytic activity">
    <reaction evidence="7">
        <text>phosphonoacetaldehyde + H2O = acetaldehyde + phosphate + H(+)</text>
        <dbReference type="Rhea" id="RHEA:18905"/>
        <dbReference type="ChEBI" id="CHEBI:15343"/>
        <dbReference type="ChEBI" id="CHEBI:15377"/>
        <dbReference type="ChEBI" id="CHEBI:15378"/>
        <dbReference type="ChEBI" id="CHEBI:43474"/>
        <dbReference type="ChEBI" id="CHEBI:58383"/>
        <dbReference type="EC" id="3.11.1.1"/>
    </reaction>
</comment>
<dbReference type="Gene3D" id="3.90.1150.10">
    <property type="entry name" value="Aspartate Aminotransferase, domain 1"/>
    <property type="match status" value="1"/>
</dbReference>
<dbReference type="Proteomes" id="UP000051922">
    <property type="component" value="Unassembled WGS sequence"/>
</dbReference>
<dbReference type="AlphaFoldDB" id="A0A0R1TWG7"/>
<dbReference type="HAMAP" id="MF_01376">
    <property type="entry name" value="PhnW_aminotrans_5"/>
    <property type="match status" value="1"/>
</dbReference>
<protein>
    <recommendedName>
        <fullName evidence="7 8">Multifunctional fusion protein</fullName>
    </recommendedName>
    <domain>
        <recommendedName>
            <fullName evidence="8">2-aminoethylphosphonate--pyruvate transaminase</fullName>
            <ecNumber evidence="8">2.6.1.37</ecNumber>
        </recommendedName>
        <alternativeName>
            <fullName evidence="8">2-aminoethylphosphonate aminotransferase</fullName>
        </alternativeName>
        <alternativeName>
            <fullName evidence="8">AEP transaminase</fullName>
            <shortName evidence="8">AEPT</shortName>
        </alternativeName>
    </domain>
    <domain>
        <recommendedName>
            <fullName evidence="7">Phosphonoacetaldehyde hydrolase</fullName>
            <shortName evidence="7">Phosphonatase</shortName>
            <ecNumber evidence="7">3.11.1.1</ecNumber>
        </recommendedName>
        <alternativeName>
            <fullName evidence="7">Phosphonoacetaldehyde phosphonohydrolase</fullName>
        </alternativeName>
    </domain>
</protein>
<evidence type="ECO:0000256" key="6">
    <source>
        <dbReference type="ARBA" id="ARBA00049460"/>
    </source>
</evidence>
<feature type="active site" description="Nucleophile" evidence="7">
    <location>
        <position position="9"/>
    </location>
</feature>
<evidence type="ECO:0000313" key="10">
    <source>
        <dbReference type="EMBL" id="KRL85583.1"/>
    </source>
</evidence>
<evidence type="ECO:0000256" key="5">
    <source>
        <dbReference type="ARBA" id="ARBA00023317"/>
    </source>
</evidence>
<dbReference type="Pfam" id="PF00266">
    <property type="entry name" value="Aminotran_5"/>
    <property type="match status" value="1"/>
</dbReference>
<evidence type="ECO:0000256" key="8">
    <source>
        <dbReference type="HAMAP-Rule" id="MF_01376"/>
    </source>
</evidence>
<dbReference type="NCBIfam" id="TIGR01422">
    <property type="entry name" value="phosphonatase"/>
    <property type="match status" value="1"/>
</dbReference>
<name>A0A0R1TWG7_9LACO</name>
<keyword evidence="4 8" id="KW-0663">Pyridoxal phosphate</keyword>
<dbReference type="SFLD" id="SFLDG01129">
    <property type="entry name" value="C1.5:_HAD__Beta-PGM__Phosphata"/>
    <property type="match status" value="1"/>
</dbReference>
<gene>
    <name evidence="7" type="primary">phnX</name>
    <name evidence="8" type="synonym">phnW</name>
    <name evidence="10" type="ORF">FC50_GL001756</name>
</gene>
<keyword evidence="7" id="KW-0479">Metal-binding</keyword>
<dbReference type="InterPro" id="IPR012703">
    <property type="entry name" value="NH2EtPonate_pyrv_transaminase"/>
</dbReference>
<accession>A0A0R1TWG7</accession>
<dbReference type="InterPro" id="IPR006323">
    <property type="entry name" value="Phosphonoacetald_hydro"/>
</dbReference>
<keyword evidence="3 8" id="KW-0808">Transferase</keyword>
<feature type="binding site" evidence="7">
    <location>
        <position position="9"/>
    </location>
    <ligand>
        <name>Mg(2+)</name>
        <dbReference type="ChEBI" id="CHEBI:18420"/>
    </ligand>
</feature>
<sequence length="629" mass="68428">MTIQAVVFDWAGTTIDYGSRAPIIAFQRAFAHFGITVPEPVIRADVGLDKEQHIAKIFGEPMAWTVWQAAGYGHDRDAAVQAVYAQFKLEIQRVLTETATLKPGLTTLLDYLNLHHVAIASTSGYTADMIAQVAPVAAEQGYQPEINVTSELTGGVGRPQGDMLNYAMQVLHVTNPQNVIKVGDTVNDILEGANAGAISVGVLEGSNVVGLAEPEYVNLTPADRQQVLADARRVFMDAGADAVVDTLPDLIPLIERFNVAEQQTAPLLLTPGPLTTSRMVKETMLVDHGTWDDEYKAVTEDVRRDLLRVGQANPQDYTTVLMQGSGSFAVEATLQTAIPSDGTVLIAINGAYGQRMATMADRIGIRHLDVDFGELNQVTLQPVLTVLAEHPEVTHFAMVHSETTTGILNPLVPIIPELTARGIVTIVDAMSSFGGVPLEIDAVGMDYLISSANKCIQGVPGFAFVIAKRAVLAQTAGRARSLSLDLYDQWRCFENNAGKWRFTSPTHTVYAFHQALHELFVEGGVRARTNRYARNEVRLRKGMASLGFEPLIAEVAQSPIITSFKYPHADFDLTAFYHALKDEGFIIYPGKVSAAASFRIGNIGEVYDGDVDRLLDVVSRYVEQPAPVR</sequence>
<dbReference type="GO" id="GO:0019700">
    <property type="term" value="P:organic phosphonate catabolic process"/>
    <property type="evidence" value="ECO:0007669"/>
    <property type="project" value="UniProtKB-UniRule"/>
</dbReference>
<dbReference type="STRING" id="1423783.FC50_GL001756"/>
<comment type="cofactor">
    <cofactor evidence="7">
        <name>Mg(2+)</name>
        <dbReference type="ChEBI" id="CHEBI:18420"/>
    </cofactor>
    <text evidence="7">Binds 1 Mg(2+) ion per subunit.</text>
</comment>
<keyword evidence="7" id="KW-0460">Magnesium</keyword>
<evidence type="ECO:0000256" key="1">
    <source>
        <dbReference type="ARBA" id="ARBA00001933"/>
    </source>
</evidence>
<dbReference type="EC" id="2.6.1.37" evidence="8"/>
<evidence type="ECO:0000313" key="11">
    <source>
        <dbReference type="Proteomes" id="UP000051922"/>
    </source>
</evidence>
<dbReference type="InterPro" id="IPR023214">
    <property type="entry name" value="HAD_sf"/>
</dbReference>
<dbReference type="HAMAP" id="MF_01375">
    <property type="entry name" value="PhnX"/>
    <property type="match status" value="1"/>
</dbReference>
<keyword evidence="11" id="KW-1185">Reference proteome</keyword>
<comment type="subunit">
    <text evidence="8">Homodimer.</text>
</comment>
<dbReference type="Gene3D" id="1.10.150.240">
    <property type="entry name" value="Putative phosphatase, domain 2"/>
    <property type="match status" value="1"/>
</dbReference>
<keyword evidence="7" id="KW-0378">Hydrolase</keyword>
<dbReference type="NCBIfam" id="TIGR02326">
    <property type="entry name" value="transamin_PhnW"/>
    <property type="match status" value="1"/>
</dbReference>
<reference evidence="10 11" key="1">
    <citation type="journal article" date="2015" name="Genome Announc.">
        <title>Expanding the biotechnology potential of lactobacilli through comparative genomics of 213 strains and associated genera.</title>
        <authorList>
            <person name="Sun Z."/>
            <person name="Harris H.M."/>
            <person name="McCann A."/>
            <person name="Guo C."/>
            <person name="Argimon S."/>
            <person name="Zhang W."/>
            <person name="Yang X."/>
            <person name="Jeffery I.B."/>
            <person name="Cooney J.C."/>
            <person name="Kagawa T.F."/>
            <person name="Liu W."/>
            <person name="Song Y."/>
            <person name="Salvetti E."/>
            <person name="Wrobel A."/>
            <person name="Rasinkangas P."/>
            <person name="Parkhill J."/>
            <person name="Rea M.C."/>
            <person name="O'Sullivan O."/>
            <person name="Ritari J."/>
            <person name="Douillard F.P."/>
            <person name="Paul Ross R."/>
            <person name="Yang R."/>
            <person name="Briner A.E."/>
            <person name="Felis G.E."/>
            <person name="de Vos W.M."/>
            <person name="Barrangou R."/>
            <person name="Klaenhammer T.R."/>
            <person name="Caufield P.W."/>
            <person name="Cui Y."/>
            <person name="Zhang H."/>
            <person name="O'Toole P.W."/>
        </authorList>
    </citation>
    <scope>NUCLEOTIDE SEQUENCE [LARGE SCALE GENOMIC DNA]</scope>
    <source>
        <strain evidence="10 11">DSM 15945</strain>
    </source>
</reference>
<comment type="similarity">
    <text evidence="7">Belongs to the HAD-like hydrolase superfamily. PhnX family.</text>
</comment>
<dbReference type="InterPro" id="IPR015422">
    <property type="entry name" value="PyrdxlP-dep_Trfase_small"/>
</dbReference>
<dbReference type="InterPro" id="IPR023198">
    <property type="entry name" value="PGP-like_dom2"/>
</dbReference>
<comment type="function">
    <text evidence="8">Involved in phosphonate degradation.</text>
</comment>
<dbReference type="OrthoDB" id="389074at2"/>
<keyword evidence="2 8" id="KW-0032">Aminotransferase</keyword>
<dbReference type="EMBL" id="AZFJ01000052">
    <property type="protein sequence ID" value="KRL85583.1"/>
    <property type="molecule type" value="Genomic_DNA"/>
</dbReference>
<dbReference type="Gene3D" id="3.40.50.1000">
    <property type="entry name" value="HAD superfamily/HAD-like"/>
    <property type="match status" value="1"/>
</dbReference>
<dbReference type="PANTHER" id="PTHR42778:SF1">
    <property type="entry name" value="2-AMINOETHYLPHOSPHONATE--PYRUVATE TRANSAMINASE"/>
    <property type="match status" value="1"/>
</dbReference>
<feature type="active site" description="Schiff-base intermediate with substrate" evidence="7">
    <location>
        <position position="50"/>
    </location>
</feature>
<feature type="binding site" evidence="7">
    <location>
        <position position="184"/>
    </location>
    <ligand>
        <name>Mg(2+)</name>
        <dbReference type="ChEBI" id="CHEBI:18420"/>
    </ligand>
</feature>
<dbReference type="SUPFAM" id="SSF56784">
    <property type="entry name" value="HAD-like"/>
    <property type="match status" value="1"/>
</dbReference>
<dbReference type="GO" id="GO:0050194">
    <property type="term" value="F:phosphonoacetaldehyde hydrolase activity"/>
    <property type="evidence" value="ECO:0007669"/>
    <property type="project" value="UniProtKB-UniRule"/>
</dbReference>
<feature type="domain" description="Aminotransferase class V" evidence="9">
    <location>
        <begin position="297"/>
        <end position="597"/>
    </location>
</feature>
<comment type="cofactor">
    <cofactor evidence="1 8">
        <name>pyridoxal 5'-phosphate</name>
        <dbReference type="ChEBI" id="CHEBI:597326"/>
    </cofactor>
</comment>
<dbReference type="SUPFAM" id="SSF53383">
    <property type="entry name" value="PLP-dependent transferases"/>
    <property type="match status" value="1"/>
</dbReference>
<dbReference type="InterPro" id="IPR015424">
    <property type="entry name" value="PyrdxlP-dep_Trfase"/>
</dbReference>
<evidence type="ECO:0000259" key="9">
    <source>
        <dbReference type="Pfam" id="PF00266"/>
    </source>
</evidence>
<dbReference type="NCBIfam" id="TIGR03301">
    <property type="entry name" value="PhnW-AepZ"/>
    <property type="match status" value="1"/>
</dbReference>
<comment type="catalytic activity">
    <reaction evidence="6 8">
        <text>(2-aminoethyl)phosphonate + pyruvate = phosphonoacetaldehyde + L-alanine</text>
        <dbReference type="Rhea" id="RHEA:17021"/>
        <dbReference type="ChEBI" id="CHEBI:15361"/>
        <dbReference type="ChEBI" id="CHEBI:57418"/>
        <dbReference type="ChEBI" id="CHEBI:57972"/>
        <dbReference type="ChEBI" id="CHEBI:58383"/>
        <dbReference type="EC" id="2.6.1.37"/>
    </reaction>
</comment>
<keyword evidence="5 8" id="KW-0670">Pyruvate</keyword>
<dbReference type="InterPro" id="IPR036412">
    <property type="entry name" value="HAD-like_sf"/>
</dbReference>
<dbReference type="GO" id="GO:0000287">
    <property type="term" value="F:magnesium ion binding"/>
    <property type="evidence" value="ECO:0007669"/>
    <property type="project" value="UniProtKB-UniRule"/>
</dbReference>
<dbReference type="Gene3D" id="3.40.640.10">
    <property type="entry name" value="Type I PLP-dependent aspartate aminotransferase-like (Major domain)"/>
    <property type="match status" value="1"/>
</dbReference>
<dbReference type="InterPro" id="IPR015421">
    <property type="entry name" value="PyrdxlP-dep_Trfase_major"/>
</dbReference>
<dbReference type="Pfam" id="PF00702">
    <property type="entry name" value="Hydrolase"/>
    <property type="match status" value="1"/>
</dbReference>
<proteinExistence type="inferred from homology"/>
<evidence type="ECO:0000256" key="2">
    <source>
        <dbReference type="ARBA" id="ARBA00022576"/>
    </source>
</evidence>
<dbReference type="GO" id="GO:0047304">
    <property type="term" value="F:2-aminoethylphosphonate-pyruvate transaminase activity"/>
    <property type="evidence" value="ECO:0007669"/>
    <property type="project" value="UniProtKB-UniRule"/>
</dbReference>
<dbReference type="InterPro" id="IPR000192">
    <property type="entry name" value="Aminotrans_V_dom"/>
</dbReference>
<evidence type="ECO:0000256" key="4">
    <source>
        <dbReference type="ARBA" id="ARBA00022898"/>
    </source>
</evidence>
<dbReference type="EC" id="3.11.1.1" evidence="7"/>
<dbReference type="NCBIfam" id="NF010006">
    <property type="entry name" value="PRK13479.1"/>
    <property type="match status" value="1"/>
</dbReference>
<dbReference type="SFLD" id="SFLDS00003">
    <property type="entry name" value="Haloacid_Dehalogenase"/>
    <property type="match status" value="1"/>
</dbReference>
<evidence type="ECO:0000256" key="3">
    <source>
        <dbReference type="ARBA" id="ARBA00022679"/>
    </source>
</evidence>
<keyword evidence="7" id="KW-0704">Schiff base</keyword>
<dbReference type="PANTHER" id="PTHR42778">
    <property type="entry name" value="2-AMINOETHYLPHOSPHONATE--PYRUVATE TRANSAMINASE"/>
    <property type="match status" value="1"/>
</dbReference>